<dbReference type="AlphaFoldDB" id="A0A382PAF3"/>
<organism evidence="1">
    <name type="scientific">marine metagenome</name>
    <dbReference type="NCBI Taxonomy" id="408172"/>
    <lineage>
        <taxon>unclassified sequences</taxon>
        <taxon>metagenomes</taxon>
        <taxon>ecological metagenomes</taxon>
    </lineage>
</organism>
<sequence>MRAILFEPFSGKMFLRFTAEHTHKNRGGFQVIGHAHIIHTHEAALLIAELPPENVTHGALEQFPDALMAKRAHDEIYTVIVWRQPSRW</sequence>
<accession>A0A382PAF3</accession>
<reference evidence="1" key="1">
    <citation type="submission" date="2018-05" db="EMBL/GenBank/DDBJ databases">
        <authorList>
            <person name="Lanie J.A."/>
            <person name="Ng W.-L."/>
            <person name="Kazmierczak K.M."/>
            <person name="Andrzejewski T.M."/>
            <person name="Davidsen T.M."/>
            <person name="Wayne K.J."/>
            <person name="Tettelin H."/>
            <person name="Glass J.I."/>
            <person name="Rusch D."/>
            <person name="Podicherti R."/>
            <person name="Tsui H.-C.T."/>
            <person name="Winkler M.E."/>
        </authorList>
    </citation>
    <scope>NUCLEOTIDE SEQUENCE</scope>
</reference>
<gene>
    <name evidence="1" type="ORF">METZ01_LOCUS321715</name>
</gene>
<dbReference type="EMBL" id="UINC01105146">
    <property type="protein sequence ID" value="SVC68861.1"/>
    <property type="molecule type" value="Genomic_DNA"/>
</dbReference>
<name>A0A382PAF3_9ZZZZ</name>
<feature type="non-terminal residue" evidence="1">
    <location>
        <position position="88"/>
    </location>
</feature>
<proteinExistence type="predicted"/>
<protein>
    <submittedName>
        <fullName evidence="1">Uncharacterized protein</fullName>
    </submittedName>
</protein>
<evidence type="ECO:0000313" key="1">
    <source>
        <dbReference type="EMBL" id="SVC68861.1"/>
    </source>
</evidence>